<accession>A0A9N9P9R2</accession>
<dbReference type="EMBL" id="CAJVPY010038369">
    <property type="protein sequence ID" value="CAG8803874.1"/>
    <property type="molecule type" value="Genomic_DNA"/>
</dbReference>
<keyword evidence="1" id="KW-1133">Transmembrane helix</keyword>
<evidence type="ECO:0000313" key="2">
    <source>
        <dbReference type="EMBL" id="CAG8803874.1"/>
    </source>
</evidence>
<feature type="transmembrane region" description="Helical" evidence="1">
    <location>
        <begin position="21"/>
        <end position="40"/>
    </location>
</feature>
<organism evidence="2 3">
    <name type="scientific">Dentiscutata erythropus</name>
    <dbReference type="NCBI Taxonomy" id="1348616"/>
    <lineage>
        <taxon>Eukaryota</taxon>
        <taxon>Fungi</taxon>
        <taxon>Fungi incertae sedis</taxon>
        <taxon>Mucoromycota</taxon>
        <taxon>Glomeromycotina</taxon>
        <taxon>Glomeromycetes</taxon>
        <taxon>Diversisporales</taxon>
        <taxon>Gigasporaceae</taxon>
        <taxon>Dentiscutata</taxon>
    </lineage>
</organism>
<comment type="caution">
    <text evidence="2">The sequence shown here is derived from an EMBL/GenBank/DDBJ whole genome shotgun (WGS) entry which is preliminary data.</text>
</comment>
<feature type="non-terminal residue" evidence="2">
    <location>
        <position position="41"/>
    </location>
</feature>
<dbReference type="Proteomes" id="UP000789405">
    <property type="component" value="Unassembled WGS sequence"/>
</dbReference>
<proteinExistence type="predicted"/>
<dbReference type="AlphaFoldDB" id="A0A9N9P9R2"/>
<feature type="non-terminal residue" evidence="2">
    <location>
        <position position="1"/>
    </location>
</feature>
<evidence type="ECO:0000313" key="3">
    <source>
        <dbReference type="Proteomes" id="UP000789405"/>
    </source>
</evidence>
<name>A0A9N9P9R2_9GLOM</name>
<reference evidence="2" key="1">
    <citation type="submission" date="2021-06" db="EMBL/GenBank/DDBJ databases">
        <authorList>
            <person name="Kallberg Y."/>
            <person name="Tangrot J."/>
            <person name="Rosling A."/>
        </authorList>
    </citation>
    <scope>NUCLEOTIDE SEQUENCE</scope>
    <source>
        <strain evidence="2">MA453B</strain>
    </source>
</reference>
<protein>
    <submittedName>
        <fullName evidence="2">9836_t:CDS:1</fullName>
    </submittedName>
</protein>
<keyword evidence="1" id="KW-0812">Transmembrane</keyword>
<gene>
    <name evidence="2" type="ORF">DERYTH_LOCUS23982</name>
</gene>
<sequence length="41" mass="4293">VEILPNIALVALFKVVASGKILYKFLGLLRLVLGLAVGAAE</sequence>
<keyword evidence="1" id="KW-0472">Membrane</keyword>
<keyword evidence="3" id="KW-1185">Reference proteome</keyword>
<evidence type="ECO:0000256" key="1">
    <source>
        <dbReference type="SAM" id="Phobius"/>
    </source>
</evidence>